<reference evidence="1 2" key="1">
    <citation type="submission" date="2018-06" db="EMBL/GenBank/DDBJ databases">
        <title>Draft genome sequence of Burkholderia reimsis strain BE51 isolated from a French agricultural soil.</title>
        <authorList>
            <person name="Esmaeel Q."/>
        </authorList>
    </citation>
    <scope>NUCLEOTIDE SEQUENCE [LARGE SCALE GENOMIC DNA]</scope>
    <source>
        <strain evidence="1 2">BE51</strain>
    </source>
</reference>
<dbReference type="AlphaFoldDB" id="A0A365QUS5"/>
<dbReference type="Proteomes" id="UP000252458">
    <property type="component" value="Unassembled WGS sequence"/>
</dbReference>
<organism evidence="1 2">
    <name type="scientific">Burkholderia reimsis</name>
    <dbReference type="NCBI Taxonomy" id="2234132"/>
    <lineage>
        <taxon>Bacteria</taxon>
        <taxon>Pseudomonadati</taxon>
        <taxon>Pseudomonadota</taxon>
        <taxon>Betaproteobacteria</taxon>
        <taxon>Burkholderiales</taxon>
        <taxon>Burkholderiaceae</taxon>
        <taxon>Burkholderia</taxon>
    </lineage>
</organism>
<name>A0A365QUS5_9BURK</name>
<evidence type="ECO:0000313" key="1">
    <source>
        <dbReference type="EMBL" id="RBB38884.1"/>
    </source>
</evidence>
<gene>
    <name evidence="1" type="ORF">DPV79_16010</name>
</gene>
<dbReference type="EMBL" id="QMFZ01000012">
    <property type="protein sequence ID" value="RBB38884.1"/>
    <property type="molecule type" value="Genomic_DNA"/>
</dbReference>
<comment type="caution">
    <text evidence="1">The sequence shown here is derived from an EMBL/GenBank/DDBJ whole genome shotgun (WGS) entry which is preliminary data.</text>
</comment>
<accession>A0A365QUS5</accession>
<keyword evidence="2" id="KW-1185">Reference proteome</keyword>
<evidence type="ECO:0000313" key="2">
    <source>
        <dbReference type="Proteomes" id="UP000252458"/>
    </source>
</evidence>
<proteinExistence type="predicted"/>
<protein>
    <submittedName>
        <fullName evidence="1">Uncharacterized protein</fullName>
    </submittedName>
</protein>
<sequence length="81" mass="9167">MHIRAAFLDKNIAASRQCIRNDAVVDALNIDSFEVEQSCRDLATDHQRREQPSPPILRLDFNVSQVKSCVRTTVQHAVCFA</sequence>